<dbReference type="STRING" id="318479.A0A0N4UGI9"/>
<dbReference type="OrthoDB" id="1735926at2759"/>
<reference evidence="5" key="1">
    <citation type="submission" date="2017-02" db="UniProtKB">
        <authorList>
            <consortium name="WormBaseParasite"/>
        </authorList>
    </citation>
    <scope>IDENTIFICATION</scope>
</reference>
<dbReference type="Proteomes" id="UP000038040">
    <property type="component" value="Unplaced"/>
</dbReference>
<protein>
    <submittedName>
        <fullName evidence="2 5">Uncharacterized protein</fullName>
    </submittedName>
</protein>
<sequence length="316" mass="35626">MKNINKEFELGKFVLTTTTTESSPTQDSPMPSSFPRIIKEITTHDSDNQKLSDRLNIVGCASPVFTLPLDNFKCSSTQTINKPNSNLDLQLYSNLRMRDLFRRNSHTLLILPEQKQISTISSSSGNSHMHLNMRNESGDPIIHAGHIMQLTKTKLSLNPSLTMHRKSTFTGWFNMKNNLMNEADRRCSQPLLSAGTDQDSTPSKRYGEGVMINDTRYQKHKASNENPPRILSKRVSWLSIKQYDDSDDILISGTKTSRRPSSTNISEHFSSRSNSRANIHYNSALQLDISSLADRGETPPSETISWSFAGDQIIYI</sequence>
<dbReference type="AlphaFoldDB" id="A0A0N4UGI9"/>
<name>A0A0N4UGI9_DRAME</name>
<organism evidence="3 5">
    <name type="scientific">Dracunculus medinensis</name>
    <name type="common">Guinea worm</name>
    <dbReference type="NCBI Taxonomy" id="318479"/>
    <lineage>
        <taxon>Eukaryota</taxon>
        <taxon>Metazoa</taxon>
        <taxon>Ecdysozoa</taxon>
        <taxon>Nematoda</taxon>
        <taxon>Chromadorea</taxon>
        <taxon>Rhabditida</taxon>
        <taxon>Spirurina</taxon>
        <taxon>Dracunculoidea</taxon>
        <taxon>Dracunculidae</taxon>
        <taxon>Dracunculus</taxon>
    </lineage>
</organism>
<evidence type="ECO:0000256" key="1">
    <source>
        <dbReference type="SAM" id="MobiDB-lite"/>
    </source>
</evidence>
<keyword evidence="4" id="KW-1185">Reference proteome</keyword>
<evidence type="ECO:0000313" key="4">
    <source>
        <dbReference type="Proteomes" id="UP000274756"/>
    </source>
</evidence>
<evidence type="ECO:0000313" key="5">
    <source>
        <dbReference type="WBParaSite" id="DME_0000661101-mRNA-1"/>
    </source>
</evidence>
<feature type="compositionally biased region" description="Polar residues" evidence="1">
    <location>
        <begin position="253"/>
        <end position="273"/>
    </location>
</feature>
<gene>
    <name evidence="2" type="ORF">DME_LOCUS1255</name>
</gene>
<proteinExistence type="predicted"/>
<dbReference type="WBParaSite" id="DME_0000661101-mRNA-1">
    <property type="protein sequence ID" value="DME_0000661101-mRNA-1"/>
    <property type="gene ID" value="DME_0000661101"/>
</dbReference>
<dbReference type="Proteomes" id="UP000274756">
    <property type="component" value="Unassembled WGS sequence"/>
</dbReference>
<evidence type="ECO:0000313" key="3">
    <source>
        <dbReference type="Proteomes" id="UP000038040"/>
    </source>
</evidence>
<feature type="region of interest" description="Disordered" evidence="1">
    <location>
        <begin position="251"/>
        <end position="273"/>
    </location>
</feature>
<accession>A0A0N4UGI9</accession>
<dbReference type="EMBL" id="UYYG01000017">
    <property type="protein sequence ID" value="VDN51282.1"/>
    <property type="molecule type" value="Genomic_DNA"/>
</dbReference>
<evidence type="ECO:0000313" key="2">
    <source>
        <dbReference type="EMBL" id="VDN51282.1"/>
    </source>
</evidence>
<reference evidence="2 4" key="2">
    <citation type="submission" date="2018-11" db="EMBL/GenBank/DDBJ databases">
        <authorList>
            <consortium name="Pathogen Informatics"/>
        </authorList>
    </citation>
    <scope>NUCLEOTIDE SEQUENCE [LARGE SCALE GENOMIC DNA]</scope>
</reference>